<evidence type="ECO:0000313" key="3">
    <source>
        <dbReference type="EMBL" id="GIM47692.1"/>
    </source>
</evidence>
<evidence type="ECO:0000313" key="4">
    <source>
        <dbReference type="Proteomes" id="UP001057291"/>
    </source>
</evidence>
<accession>A0AAV4LIN1</accession>
<dbReference type="SUPFAM" id="SSF52540">
    <property type="entry name" value="P-loop containing nucleoside triphosphate hydrolases"/>
    <property type="match status" value="1"/>
</dbReference>
<dbReference type="EMBL" id="BOQE01000001">
    <property type="protein sequence ID" value="GIM47692.1"/>
    <property type="molecule type" value="Genomic_DNA"/>
</dbReference>
<dbReference type="Gene3D" id="3.40.50.300">
    <property type="entry name" value="P-loop containing nucleotide triphosphate hydrolases"/>
    <property type="match status" value="2"/>
</dbReference>
<dbReference type="InterPro" id="IPR002789">
    <property type="entry name" value="HerA_central"/>
</dbReference>
<dbReference type="InterPro" id="IPR027417">
    <property type="entry name" value="P-loop_NTPase"/>
</dbReference>
<gene>
    <name evidence="3" type="ORF">DNHGIG_32410</name>
</gene>
<feature type="region of interest" description="Disordered" evidence="1">
    <location>
        <begin position="218"/>
        <end position="248"/>
    </location>
</feature>
<dbReference type="PANTHER" id="PTHR42957:SF1">
    <property type="entry name" value="HELICASE MJ1565-RELATED"/>
    <property type="match status" value="1"/>
</dbReference>
<keyword evidence="4" id="KW-1185">Reference proteome</keyword>
<feature type="region of interest" description="Disordered" evidence="1">
    <location>
        <begin position="808"/>
        <end position="827"/>
    </location>
</feature>
<reference evidence="3" key="1">
    <citation type="journal article" date="2023" name="Int. J. Syst. Evol. Microbiol.">
        <title>Collibacillus ludicampi gen. nov., sp. nov., a new soil bacterium of the family Alicyclobacillaceae.</title>
        <authorList>
            <person name="Jojima T."/>
            <person name="Ioku Y."/>
            <person name="Fukuta Y."/>
            <person name="Shirasaka N."/>
            <person name="Matsumura Y."/>
            <person name="Mori M."/>
        </authorList>
    </citation>
    <scope>NUCLEOTIDE SEQUENCE</scope>
    <source>
        <strain evidence="3">TP075</strain>
    </source>
</reference>
<feature type="compositionally biased region" description="Basic and acidic residues" evidence="1">
    <location>
        <begin position="218"/>
        <end position="228"/>
    </location>
</feature>
<organism evidence="3 4">
    <name type="scientific">Collibacillus ludicampi</name>
    <dbReference type="NCBI Taxonomy" id="2771369"/>
    <lineage>
        <taxon>Bacteria</taxon>
        <taxon>Bacillati</taxon>
        <taxon>Bacillota</taxon>
        <taxon>Bacilli</taxon>
        <taxon>Bacillales</taxon>
        <taxon>Alicyclobacillaceae</taxon>
        <taxon>Collibacillus</taxon>
    </lineage>
</organism>
<comment type="caution">
    <text evidence="3">The sequence shown here is derived from an EMBL/GenBank/DDBJ whole genome shotgun (WGS) entry which is preliminary data.</text>
</comment>
<evidence type="ECO:0000256" key="1">
    <source>
        <dbReference type="SAM" id="MobiDB-lite"/>
    </source>
</evidence>
<name>A0AAV4LIN1_9BACL</name>
<feature type="domain" description="Helicase HerA central" evidence="2">
    <location>
        <begin position="387"/>
        <end position="625"/>
    </location>
</feature>
<dbReference type="Pfam" id="PF01935">
    <property type="entry name" value="DUF87"/>
    <property type="match status" value="1"/>
</dbReference>
<dbReference type="Proteomes" id="UP001057291">
    <property type="component" value="Unassembled WGS sequence"/>
</dbReference>
<dbReference type="AlphaFoldDB" id="A0AAV4LIN1"/>
<sequence length="827" mass="94932">MNPLWTFSTLGLGALVAGGLAWERRHPLSRPEQDYRYLRILPHADVRVETDRIMRLVEQFAGYNRTKQERIRRGREWFRFLIHMSERGIEFYTGYPQDRSTGVNKAFEAAYPECERHPIKHEEIPLPHAKGGYGGYFVLRERGEREGLPLRPFDARRDEWGDVLLFLEPGTWIDLVFSPASPADLKRLVKQASRAIRPDPRKPASGWSAVAEIGKEALKEFDPRNEGRGRKRKQPQQRPPSLSDLDPDEAARYRSLMNRFTGKERAFDVMLTVWSQHEFASSVIQSLATRLESMMSDQNGIRLHRTRKSPIAKVAPMPYPLQTMIWTAPELANIFHLPSGDHRVMERIPHLERGQRTFGKDEFSKGISMGTLNHPIHGEREARIPPETFSKHFVITGVTGGGKSSLIVTIFQSMIDNWLDDPDYAAGFTLFDPAQETALTVLNRLLEAERQGRRVPWERVHYASLRGSKYPIGLNLLHNNDAETVLRLLQKVAPGANTPRMDRLAYNAIASLIEAGGHHTLLGVLPMIADEDFRNRVIPKIRDYYLRQFWRTEFESFAGGRDTSVDALINRLSPFQRNLDLRRMVGQAKWSIPIQKWMDEGHIFLIDFLNVDDTVKSLAGAHLINQYHFVAKSRPRGKRRLHFLVADEAHLVQVPIMGKILAEDRKFGLCLGLITQYPEQFEPWLQKDLANIVVTIAACVQGSDSSGTMSKLLKGYFTPDQLQKLPERTAAITTRNERNEVDFFTTKSDPPYVYLPDGRIARYQNAEDEELFLRYTLAKAQELQRRDWKPVEEVDREIEEYLQGPTVLGSQKNNVNDEEEFSGPFDY</sequence>
<dbReference type="InterPro" id="IPR008571">
    <property type="entry name" value="HerA-like"/>
</dbReference>
<protein>
    <recommendedName>
        <fullName evidence="2">Helicase HerA central domain-containing protein</fullName>
    </recommendedName>
</protein>
<evidence type="ECO:0000259" key="2">
    <source>
        <dbReference type="Pfam" id="PF01935"/>
    </source>
</evidence>
<dbReference type="PANTHER" id="PTHR42957">
    <property type="entry name" value="HELICASE MJ1565-RELATED"/>
    <property type="match status" value="1"/>
</dbReference>
<dbReference type="RefSeq" id="WP_282200646.1">
    <property type="nucleotide sequence ID" value="NZ_BOQE01000001.1"/>
</dbReference>
<proteinExistence type="predicted"/>